<keyword evidence="3 6" id="KW-0805">Transcription regulation</keyword>
<evidence type="ECO:0000313" key="9">
    <source>
        <dbReference type="EMBL" id="KAA8517669.1"/>
    </source>
</evidence>
<feature type="compositionally biased region" description="Polar residues" evidence="7">
    <location>
        <begin position="79"/>
        <end position="95"/>
    </location>
</feature>
<feature type="compositionally biased region" description="Basic and acidic residues" evidence="7">
    <location>
        <begin position="96"/>
        <end position="107"/>
    </location>
</feature>
<evidence type="ECO:0000313" key="10">
    <source>
        <dbReference type="Proteomes" id="UP000325577"/>
    </source>
</evidence>
<feature type="region of interest" description="Disordered" evidence="7">
    <location>
        <begin position="263"/>
        <end position="319"/>
    </location>
</feature>
<dbReference type="NCBIfam" id="TIGR01568">
    <property type="entry name" value="A_thal_3678"/>
    <property type="match status" value="1"/>
</dbReference>
<comment type="subcellular location">
    <subcellularLocation>
        <location evidence="1 6">Nucleus</location>
    </subcellularLocation>
</comment>
<keyword evidence="5 6" id="KW-0539">Nucleus</keyword>
<evidence type="ECO:0000256" key="4">
    <source>
        <dbReference type="ARBA" id="ARBA00023163"/>
    </source>
</evidence>
<accession>A0A5J4ZHV8</accession>
<dbReference type="Pfam" id="PF13724">
    <property type="entry name" value="DNA_binding_2"/>
    <property type="match status" value="1"/>
</dbReference>
<name>A0A5J4ZHV8_9ASTE</name>
<keyword evidence="10" id="KW-1185">Reference proteome</keyword>
<sequence length="388" mass="43413">MGNYRFKLSNMMPNAWFYELKDMRTTRNHNTIHTTKKKQPPTSSSSSSTAPATGQPSKPKQPHISQPRKSYYFTREATPPQTSETTFYTNSPRNPKSSDTHFPDPPRKSSNKRHSTRRNRAFNITSPRLVNTSASEEYSNSPLESSSDLESLLPEFGSGSGVAMDSHSLDGMVSWSSSCHCRADKDIDGNSFNRKFDGFDTIADLDLRSIKINKPASLNDAINDKKKTKETTVPTTIRSSSANLNKRNKHGSVSIKVVKEDTISASKDQRTSPVHRFSVNSPGLKLRTNSPRIANRKIQAHGRRSLSSTSSSNSRSLSETLAIVKSSSDPLRDFRDSMVEMILENNIKASKDLVELLACYLSLNSDEYHEGEISRLSDERRFNCHDAQ</sequence>
<dbReference type="InterPro" id="IPR025830">
    <property type="entry name" value="DNA_bnd_dom_ovate"/>
</dbReference>
<evidence type="ECO:0000256" key="5">
    <source>
        <dbReference type="ARBA" id="ARBA00023242"/>
    </source>
</evidence>
<dbReference type="GO" id="GO:0005634">
    <property type="term" value="C:nucleus"/>
    <property type="evidence" value="ECO:0007669"/>
    <property type="project" value="UniProtKB-SubCell"/>
</dbReference>
<feature type="compositionally biased region" description="Low complexity" evidence="7">
    <location>
        <begin position="40"/>
        <end position="57"/>
    </location>
</feature>
<evidence type="ECO:0000256" key="1">
    <source>
        <dbReference type="ARBA" id="ARBA00004123"/>
    </source>
</evidence>
<dbReference type="InterPro" id="IPR038933">
    <property type="entry name" value="Ovate"/>
</dbReference>
<dbReference type="AlphaFoldDB" id="A0A5J4ZHV8"/>
<dbReference type="PANTHER" id="PTHR33057:SF82">
    <property type="entry name" value="TRANSCRIPTION REPRESSOR OFP5"/>
    <property type="match status" value="1"/>
</dbReference>
<keyword evidence="4 6" id="KW-0804">Transcription</keyword>
<proteinExistence type="predicted"/>
<dbReference type="GO" id="GO:0045892">
    <property type="term" value="P:negative regulation of DNA-templated transcription"/>
    <property type="evidence" value="ECO:0007669"/>
    <property type="project" value="UniProtKB-UniRule"/>
</dbReference>
<feature type="domain" description="OVATE" evidence="8">
    <location>
        <begin position="323"/>
        <end position="382"/>
    </location>
</feature>
<evidence type="ECO:0000256" key="3">
    <source>
        <dbReference type="ARBA" id="ARBA00023015"/>
    </source>
</evidence>
<comment type="function">
    <text evidence="6">Transcriptional repressor that regulates multiple aspects of plant growth and development.</text>
</comment>
<protein>
    <recommendedName>
        <fullName evidence="6">Transcription repressor</fullName>
    </recommendedName>
    <alternativeName>
        <fullName evidence="6">Ovate family protein</fullName>
    </alternativeName>
</protein>
<feature type="compositionally biased region" description="Basic residues" evidence="7">
    <location>
        <begin position="109"/>
        <end position="120"/>
    </location>
</feature>
<gene>
    <name evidence="9" type="ORF">F0562_015143</name>
</gene>
<dbReference type="InterPro" id="IPR006458">
    <property type="entry name" value="Ovate_C"/>
</dbReference>
<feature type="compositionally biased region" description="Polar residues" evidence="7">
    <location>
        <begin position="122"/>
        <end position="134"/>
    </location>
</feature>
<reference evidence="9 10" key="1">
    <citation type="submission" date="2019-09" db="EMBL/GenBank/DDBJ databases">
        <title>A chromosome-level genome assembly of the Chinese tupelo Nyssa sinensis.</title>
        <authorList>
            <person name="Yang X."/>
            <person name="Kang M."/>
            <person name="Yang Y."/>
            <person name="Xiong H."/>
            <person name="Wang M."/>
            <person name="Zhang Z."/>
            <person name="Wang Z."/>
            <person name="Wu H."/>
            <person name="Ma T."/>
            <person name="Liu J."/>
            <person name="Xi Z."/>
        </authorList>
    </citation>
    <scope>NUCLEOTIDE SEQUENCE [LARGE SCALE GENOMIC DNA]</scope>
    <source>
        <strain evidence="9">J267</strain>
        <tissue evidence="9">Leaf</tissue>
    </source>
</reference>
<organism evidence="9 10">
    <name type="scientific">Nyssa sinensis</name>
    <dbReference type="NCBI Taxonomy" id="561372"/>
    <lineage>
        <taxon>Eukaryota</taxon>
        <taxon>Viridiplantae</taxon>
        <taxon>Streptophyta</taxon>
        <taxon>Embryophyta</taxon>
        <taxon>Tracheophyta</taxon>
        <taxon>Spermatophyta</taxon>
        <taxon>Magnoliopsida</taxon>
        <taxon>eudicotyledons</taxon>
        <taxon>Gunneridae</taxon>
        <taxon>Pentapetalae</taxon>
        <taxon>asterids</taxon>
        <taxon>Cornales</taxon>
        <taxon>Nyssaceae</taxon>
        <taxon>Nyssa</taxon>
    </lineage>
</organism>
<dbReference type="GO" id="GO:0003677">
    <property type="term" value="F:DNA binding"/>
    <property type="evidence" value="ECO:0007669"/>
    <property type="project" value="InterPro"/>
</dbReference>
<dbReference type="PANTHER" id="PTHR33057">
    <property type="entry name" value="TRANSCRIPTION REPRESSOR OFP7-RELATED"/>
    <property type="match status" value="1"/>
</dbReference>
<dbReference type="OrthoDB" id="1928390at2759"/>
<feature type="compositionally biased region" description="Basic residues" evidence="7">
    <location>
        <begin position="294"/>
        <end position="304"/>
    </location>
</feature>
<dbReference type="Pfam" id="PF04844">
    <property type="entry name" value="Ovate"/>
    <property type="match status" value="1"/>
</dbReference>
<keyword evidence="2 6" id="KW-0678">Repressor</keyword>
<feature type="region of interest" description="Disordered" evidence="7">
    <location>
        <begin position="227"/>
        <end position="246"/>
    </location>
</feature>
<feature type="region of interest" description="Disordered" evidence="7">
    <location>
        <begin position="32"/>
        <end position="152"/>
    </location>
</feature>
<evidence type="ECO:0000256" key="6">
    <source>
        <dbReference type="RuleBase" id="RU367028"/>
    </source>
</evidence>
<feature type="compositionally biased region" description="Low complexity" evidence="7">
    <location>
        <begin position="305"/>
        <end position="319"/>
    </location>
</feature>
<evidence type="ECO:0000256" key="7">
    <source>
        <dbReference type="SAM" id="MobiDB-lite"/>
    </source>
</evidence>
<dbReference type="EMBL" id="CM018050">
    <property type="protein sequence ID" value="KAA8517669.1"/>
    <property type="molecule type" value="Genomic_DNA"/>
</dbReference>
<feature type="compositionally biased region" description="Low complexity" evidence="7">
    <location>
        <begin position="135"/>
        <end position="152"/>
    </location>
</feature>
<evidence type="ECO:0000259" key="8">
    <source>
        <dbReference type="PROSITE" id="PS51754"/>
    </source>
</evidence>
<dbReference type="PROSITE" id="PS51754">
    <property type="entry name" value="OVATE"/>
    <property type="match status" value="1"/>
</dbReference>
<dbReference type="Proteomes" id="UP000325577">
    <property type="component" value="Linkage Group LG7"/>
</dbReference>
<evidence type="ECO:0000256" key="2">
    <source>
        <dbReference type="ARBA" id="ARBA00022491"/>
    </source>
</evidence>